<dbReference type="InterPro" id="IPR011990">
    <property type="entry name" value="TPR-like_helical_dom_sf"/>
</dbReference>
<evidence type="ECO:0000313" key="5">
    <source>
        <dbReference type="Proteomes" id="UP000319557"/>
    </source>
</evidence>
<dbReference type="KEGG" id="ruv:EC9_06080"/>
<evidence type="ECO:0000256" key="3">
    <source>
        <dbReference type="PROSITE-ProRule" id="PRU00339"/>
    </source>
</evidence>
<dbReference type="EMBL" id="CP036261">
    <property type="protein sequence ID" value="QDS86446.1"/>
    <property type="molecule type" value="Genomic_DNA"/>
</dbReference>
<organism evidence="4 5">
    <name type="scientific">Rosistilla ulvae</name>
    <dbReference type="NCBI Taxonomy" id="1930277"/>
    <lineage>
        <taxon>Bacteria</taxon>
        <taxon>Pseudomonadati</taxon>
        <taxon>Planctomycetota</taxon>
        <taxon>Planctomycetia</taxon>
        <taxon>Pirellulales</taxon>
        <taxon>Pirellulaceae</taxon>
        <taxon>Rosistilla</taxon>
    </lineage>
</organism>
<dbReference type="RefSeq" id="WP_145342205.1">
    <property type="nucleotide sequence ID" value="NZ_CP036261.1"/>
</dbReference>
<dbReference type="PROSITE" id="PS50005">
    <property type="entry name" value="TPR"/>
    <property type="match status" value="2"/>
</dbReference>
<evidence type="ECO:0000256" key="2">
    <source>
        <dbReference type="ARBA" id="ARBA00022803"/>
    </source>
</evidence>
<feature type="repeat" description="TPR" evidence="3">
    <location>
        <begin position="60"/>
        <end position="93"/>
    </location>
</feature>
<name>A0A517LUZ4_9BACT</name>
<dbReference type="InterPro" id="IPR013105">
    <property type="entry name" value="TPR_2"/>
</dbReference>
<dbReference type="SUPFAM" id="SSF48452">
    <property type="entry name" value="TPR-like"/>
    <property type="match status" value="2"/>
</dbReference>
<dbReference type="SMART" id="SM00028">
    <property type="entry name" value="TPR"/>
    <property type="match status" value="5"/>
</dbReference>
<dbReference type="PANTHER" id="PTHR12558:SF13">
    <property type="entry name" value="CELL DIVISION CYCLE PROTEIN 27 HOMOLOG"/>
    <property type="match status" value="1"/>
</dbReference>
<sequence>MKRFKQLLVVVLLLEIVIGGLYLKRRLWRHHVVLPAVTLDDPLLATEFQQLADQATAGGSEQWQALGEGLLGQGFYGEAEHAFRAAVDIDPSNYMAQFSLAFCLDRTGRIAESSEAYLKASEIERKSKRLIGSVEHCRYQVGKNYLREEDAAAAIDSFASQVGFAPASYQYAKLLVRDGKVDRALPLLEMQLGKTPLSLKFNALRLQALEAKGQQALAAQAADVLQRSRYMIPIDMSTNFVTPLNQRLGISRKLQEYNELLASGDMDLLAKHLQSMWDVVEPTMLSQKSKILISMAEVAFQRRRAEEMLHAVDRLKELGVSSPDMLQLEGAAYQLNGDIDRAVTLWIRASEMSPNIPLHQILADAYQQKNDDARRDYHFGQAGLLEAKQAFWNNQWEPAKQAAQRAIDADPSLDQAWFYLAEIERELGNPQSALEAYQKCLDLNPDHGRALAAAARFRDDAAAAP</sequence>
<dbReference type="InterPro" id="IPR019734">
    <property type="entry name" value="TPR_rpt"/>
</dbReference>
<feature type="repeat" description="TPR" evidence="3">
    <location>
        <begin position="414"/>
        <end position="447"/>
    </location>
</feature>
<dbReference type="Pfam" id="PF13432">
    <property type="entry name" value="TPR_16"/>
    <property type="match status" value="1"/>
</dbReference>
<protein>
    <submittedName>
        <fullName evidence="4">Tetratricopeptide repeat protein</fullName>
    </submittedName>
</protein>
<dbReference type="OrthoDB" id="9778733at2"/>
<evidence type="ECO:0000313" key="4">
    <source>
        <dbReference type="EMBL" id="QDS86446.1"/>
    </source>
</evidence>
<keyword evidence="2 3" id="KW-0802">TPR repeat</keyword>
<keyword evidence="1" id="KW-0677">Repeat</keyword>
<reference evidence="4 5" key="1">
    <citation type="submission" date="2019-02" db="EMBL/GenBank/DDBJ databases">
        <title>Deep-cultivation of Planctomycetes and their phenomic and genomic characterization uncovers novel biology.</title>
        <authorList>
            <person name="Wiegand S."/>
            <person name="Jogler M."/>
            <person name="Boedeker C."/>
            <person name="Pinto D."/>
            <person name="Vollmers J."/>
            <person name="Rivas-Marin E."/>
            <person name="Kohn T."/>
            <person name="Peeters S.H."/>
            <person name="Heuer A."/>
            <person name="Rast P."/>
            <person name="Oberbeckmann S."/>
            <person name="Bunk B."/>
            <person name="Jeske O."/>
            <person name="Meyerdierks A."/>
            <person name="Storesund J.E."/>
            <person name="Kallscheuer N."/>
            <person name="Luecker S."/>
            <person name="Lage O.M."/>
            <person name="Pohl T."/>
            <person name="Merkel B.J."/>
            <person name="Hornburger P."/>
            <person name="Mueller R.-W."/>
            <person name="Bruemmer F."/>
            <person name="Labrenz M."/>
            <person name="Spormann A.M."/>
            <person name="Op den Camp H."/>
            <person name="Overmann J."/>
            <person name="Amann R."/>
            <person name="Jetten M.S.M."/>
            <person name="Mascher T."/>
            <person name="Medema M.H."/>
            <person name="Devos D.P."/>
            <person name="Kaster A.-K."/>
            <person name="Ovreas L."/>
            <person name="Rohde M."/>
            <person name="Galperin M.Y."/>
            <person name="Jogler C."/>
        </authorList>
    </citation>
    <scope>NUCLEOTIDE SEQUENCE [LARGE SCALE GENOMIC DNA]</scope>
    <source>
        <strain evidence="4 5">EC9</strain>
    </source>
</reference>
<evidence type="ECO:0000256" key="1">
    <source>
        <dbReference type="ARBA" id="ARBA00022737"/>
    </source>
</evidence>
<dbReference type="Gene3D" id="1.25.40.10">
    <property type="entry name" value="Tetratricopeptide repeat domain"/>
    <property type="match status" value="3"/>
</dbReference>
<accession>A0A517LUZ4</accession>
<dbReference type="AlphaFoldDB" id="A0A517LUZ4"/>
<proteinExistence type="predicted"/>
<gene>
    <name evidence="4" type="ORF">EC9_06080</name>
</gene>
<keyword evidence="5" id="KW-1185">Reference proteome</keyword>
<dbReference type="Proteomes" id="UP000319557">
    <property type="component" value="Chromosome"/>
</dbReference>
<dbReference type="PANTHER" id="PTHR12558">
    <property type="entry name" value="CELL DIVISION CYCLE 16,23,27"/>
    <property type="match status" value="1"/>
</dbReference>
<dbReference type="Pfam" id="PF07719">
    <property type="entry name" value="TPR_2"/>
    <property type="match status" value="1"/>
</dbReference>